<dbReference type="InterPro" id="IPR019734">
    <property type="entry name" value="TPR_rpt"/>
</dbReference>
<dbReference type="Pfam" id="PF14559">
    <property type="entry name" value="TPR_19"/>
    <property type="match status" value="1"/>
</dbReference>
<evidence type="ECO:0000313" key="2">
    <source>
        <dbReference type="EMBL" id="QSQ23564.1"/>
    </source>
</evidence>
<keyword evidence="3" id="KW-1185">Reference proteome</keyword>
<dbReference type="EMBL" id="CP071090">
    <property type="protein sequence ID" value="QSQ23564.1"/>
    <property type="molecule type" value="Genomic_DNA"/>
</dbReference>
<reference evidence="2 3" key="1">
    <citation type="submission" date="2021-02" db="EMBL/GenBank/DDBJ databases">
        <title>De Novo genome assembly of isolated myxobacteria.</title>
        <authorList>
            <person name="Stevens D.C."/>
        </authorList>
    </citation>
    <scope>NUCLEOTIDE SEQUENCE [LARGE SCALE GENOMIC DNA]</scope>
    <source>
        <strain evidence="3">SCPEA02</strain>
    </source>
</reference>
<sequence>MFFRGKTPRTRSELIAEADVARSKGRLKKAIAGYRKALELEPKDPVIHGKLAPLLARAHQSEAALQSFHTAAQAHLEKGFADKAIAVYTQAADTFPHRVDLWRQLSQLNLSRDRRADAVRALIRGRFHFSRRNERREAIALLQEALALDPDLFEPKLDLALLLARQGQRAEALALLEPLAQGAQGPAAARVHWTLLRISPGLGTGWRWLRSALTRR</sequence>
<dbReference type="SUPFAM" id="SSF48452">
    <property type="entry name" value="TPR-like"/>
    <property type="match status" value="1"/>
</dbReference>
<dbReference type="Proteomes" id="UP000662747">
    <property type="component" value="Chromosome"/>
</dbReference>
<organism evidence="2 3">
    <name type="scientific">Pyxidicoccus parkwayensis</name>
    <dbReference type="NCBI Taxonomy" id="2813578"/>
    <lineage>
        <taxon>Bacteria</taxon>
        <taxon>Pseudomonadati</taxon>
        <taxon>Myxococcota</taxon>
        <taxon>Myxococcia</taxon>
        <taxon>Myxococcales</taxon>
        <taxon>Cystobacterineae</taxon>
        <taxon>Myxococcaceae</taxon>
        <taxon>Pyxidicoccus</taxon>
    </lineage>
</organism>
<dbReference type="PROSITE" id="PS50005">
    <property type="entry name" value="TPR"/>
    <property type="match status" value="1"/>
</dbReference>
<dbReference type="RefSeq" id="WP_206725136.1">
    <property type="nucleotide sequence ID" value="NZ_CP071090.1"/>
</dbReference>
<gene>
    <name evidence="2" type="ORF">JY651_00845</name>
</gene>
<dbReference type="Gene3D" id="1.25.40.10">
    <property type="entry name" value="Tetratricopeptide repeat domain"/>
    <property type="match status" value="2"/>
</dbReference>
<proteinExistence type="predicted"/>
<dbReference type="Pfam" id="PF13414">
    <property type="entry name" value="TPR_11"/>
    <property type="match status" value="1"/>
</dbReference>
<dbReference type="InterPro" id="IPR011990">
    <property type="entry name" value="TPR-like_helical_dom_sf"/>
</dbReference>
<evidence type="ECO:0000313" key="3">
    <source>
        <dbReference type="Proteomes" id="UP000662747"/>
    </source>
</evidence>
<evidence type="ECO:0000256" key="1">
    <source>
        <dbReference type="PROSITE-ProRule" id="PRU00339"/>
    </source>
</evidence>
<accession>A0ABX7NXG3</accession>
<keyword evidence="1" id="KW-0802">TPR repeat</keyword>
<name>A0ABX7NXG3_9BACT</name>
<feature type="repeat" description="TPR" evidence="1">
    <location>
        <begin position="11"/>
        <end position="44"/>
    </location>
</feature>
<protein>
    <submittedName>
        <fullName evidence="2">Tetratricopeptide repeat protein</fullName>
    </submittedName>
</protein>